<comment type="similarity">
    <text evidence="3">Belongs to the CpsD/CapB family.</text>
</comment>
<evidence type="ECO:0000259" key="17">
    <source>
        <dbReference type="Pfam" id="PF02706"/>
    </source>
</evidence>
<dbReference type="PANTHER" id="PTHR32309">
    <property type="entry name" value="TYROSINE-PROTEIN KINASE"/>
    <property type="match status" value="1"/>
</dbReference>
<dbReference type="Gene3D" id="3.40.50.300">
    <property type="entry name" value="P-loop containing nucleotide triphosphate hydrolases"/>
    <property type="match status" value="1"/>
</dbReference>
<comment type="similarity">
    <text evidence="4">Belongs to the etk/wzc family.</text>
</comment>
<proteinExistence type="inferred from homology"/>
<feature type="domain" description="AAA" evidence="18">
    <location>
        <begin position="266"/>
        <end position="388"/>
    </location>
</feature>
<keyword evidence="20" id="KW-1185">Reference proteome</keyword>
<keyword evidence="11" id="KW-0418">Kinase</keyword>
<evidence type="ECO:0000313" key="19">
    <source>
        <dbReference type="EMBL" id="MDC5697687.1"/>
    </source>
</evidence>
<evidence type="ECO:0000256" key="5">
    <source>
        <dbReference type="ARBA" id="ARBA00011903"/>
    </source>
</evidence>
<evidence type="ECO:0000256" key="14">
    <source>
        <dbReference type="ARBA" id="ARBA00023136"/>
    </source>
</evidence>
<keyword evidence="8" id="KW-0808">Transferase</keyword>
<keyword evidence="10" id="KW-0547">Nucleotide-binding</keyword>
<keyword evidence="15" id="KW-0829">Tyrosine-protein kinase</keyword>
<comment type="similarity">
    <text evidence="2">Belongs to the CpsC/CapA family.</text>
</comment>
<keyword evidence="19" id="KW-0436">Ligase</keyword>
<evidence type="ECO:0000256" key="6">
    <source>
        <dbReference type="ARBA" id="ARBA00022475"/>
    </source>
</evidence>
<reference evidence="19 20" key="1">
    <citation type="submission" date="2022-11" db="EMBL/GenBank/DDBJ databases">
        <title>Anaerobic phenanthrene biodegradation by a DNRA strain PheN6.</title>
        <authorList>
            <person name="Zhang Z."/>
        </authorList>
    </citation>
    <scope>NUCLEOTIDE SEQUENCE [LARGE SCALE GENOMIC DNA]</scope>
    <source>
        <strain evidence="19 20">PheN6</strain>
    </source>
</reference>
<evidence type="ECO:0000256" key="7">
    <source>
        <dbReference type="ARBA" id="ARBA00022519"/>
    </source>
</evidence>
<comment type="caution">
    <text evidence="19">The sequence shown here is derived from an EMBL/GenBank/DDBJ whole genome shotgun (WGS) entry which is preliminary data.</text>
</comment>
<dbReference type="GO" id="GO:0004329">
    <property type="term" value="F:formate-tetrahydrofolate ligase activity"/>
    <property type="evidence" value="ECO:0007669"/>
    <property type="project" value="UniProtKB-EC"/>
</dbReference>
<evidence type="ECO:0000256" key="4">
    <source>
        <dbReference type="ARBA" id="ARBA00008883"/>
    </source>
</evidence>
<keyword evidence="9" id="KW-0812">Transmembrane</keyword>
<evidence type="ECO:0000256" key="11">
    <source>
        <dbReference type="ARBA" id="ARBA00022777"/>
    </source>
</evidence>
<organism evidence="19 20">
    <name type="scientific">Intrasporangium calvum</name>
    <dbReference type="NCBI Taxonomy" id="53358"/>
    <lineage>
        <taxon>Bacteria</taxon>
        <taxon>Bacillati</taxon>
        <taxon>Actinomycetota</taxon>
        <taxon>Actinomycetes</taxon>
        <taxon>Micrococcales</taxon>
        <taxon>Intrasporangiaceae</taxon>
        <taxon>Intrasporangium</taxon>
    </lineage>
</organism>
<evidence type="ECO:0000313" key="20">
    <source>
        <dbReference type="Proteomes" id="UP001150259"/>
    </source>
</evidence>
<name>A0ABT5GHK7_9MICO</name>
<dbReference type="InterPro" id="IPR027417">
    <property type="entry name" value="P-loop_NTPase"/>
</dbReference>
<evidence type="ECO:0000259" key="18">
    <source>
        <dbReference type="Pfam" id="PF13614"/>
    </source>
</evidence>
<evidence type="ECO:0000256" key="15">
    <source>
        <dbReference type="ARBA" id="ARBA00023137"/>
    </source>
</evidence>
<dbReference type="EMBL" id="JAPFQL010000040">
    <property type="protein sequence ID" value="MDC5697687.1"/>
    <property type="molecule type" value="Genomic_DNA"/>
</dbReference>
<dbReference type="PANTHER" id="PTHR32309:SF13">
    <property type="entry name" value="FERRIC ENTEROBACTIN TRANSPORT PROTEIN FEPE"/>
    <property type="match status" value="1"/>
</dbReference>
<accession>A0ABT5GHK7</accession>
<evidence type="ECO:0000256" key="1">
    <source>
        <dbReference type="ARBA" id="ARBA00004429"/>
    </source>
</evidence>
<evidence type="ECO:0000256" key="3">
    <source>
        <dbReference type="ARBA" id="ARBA00007316"/>
    </source>
</evidence>
<sequence>MTIRDLVGVIRTRWRLIAFCVLVVLGATAASTMMTTPVYEATARVYLSTVKPADDKSPGGTYAITQKDLNTYVAILGSPAVQEPLRQRLGLPPGTGIDVTGTVSELTNVLDLQARSSDPQRAADIANTAGPVLAEAAKKFSPLLANNNQVVEAEAITPALAPTEPISPKVRTNLAMALLAGLVIGIGAALLRHVADTKVRGDEDIRKLSGRPILATIPFVKGSDGPVLTLADDPHTHHAEAIRRLRTNILFVDVTTQGHSFVITSSNPGEGKTTTSVNLAIAMADAGSKVLLIDGDLRNPSVAKTMGLEGSAGLTTVLLGRAEPADVIQLWRDTSLHVLPAGQIPPNPSELIGSEAMSQLFQKLAQDFDYILIDSPPINPVIDAVLLNQLTHGLIMVVASERTKRRELEAALRSLETVEVPVAGFALNLATGSSAAAYRYGTYGYGQTAAVHGGRALRAQSSRSDRRRSARTR</sequence>
<dbReference type="NCBIfam" id="TIGR01007">
    <property type="entry name" value="eps_fam"/>
    <property type="match status" value="1"/>
</dbReference>
<keyword evidence="12" id="KW-0067">ATP-binding</keyword>
<dbReference type="CDD" id="cd05387">
    <property type="entry name" value="BY-kinase"/>
    <property type="match status" value="1"/>
</dbReference>
<comment type="catalytic activity">
    <reaction evidence="16">
        <text>L-tyrosyl-[protein] + ATP = O-phospho-L-tyrosyl-[protein] + ADP + H(+)</text>
        <dbReference type="Rhea" id="RHEA:10596"/>
        <dbReference type="Rhea" id="RHEA-COMP:10136"/>
        <dbReference type="Rhea" id="RHEA-COMP:20101"/>
        <dbReference type="ChEBI" id="CHEBI:15378"/>
        <dbReference type="ChEBI" id="CHEBI:30616"/>
        <dbReference type="ChEBI" id="CHEBI:46858"/>
        <dbReference type="ChEBI" id="CHEBI:61978"/>
        <dbReference type="ChEBI" id="CHEBI:456216"/>
        <dbReference type="EC" id="2.7.10.2"/>
    </reaction>
</comment>
<dbReference type="RefSeq" id="WP_272462263.1">
    <property type="nucleotide sequence ID" value="NZ_JAPFQL010000040.1"/>
</dbReference>
<dbReference type="SUPFAM" id="SSF52540">
    <property type="entry name" value="P-loop containing nucleoside triphosphate hydrolases"/>
    <property type="match status" value="1"/>
</dbReference>
<comment type="subcellular location">
    <subcellularLocation>
        <location evidence="1">Cell inner membrane</location>
        <topology evidence="1">Multi-pass membrane protein</topology>
    </subcellularLocation>
</comment>
<keyword evidence="7" id="KW-0997">Cell inner membrane</keyword>
<evidence type="ECO:0000256" key="13">
    <source>
        <dbReference type="ARBA" id="ARBA00022989"/>
    </source>
</evidence>
<dbReference type="Pfam" id="PF02706">
    <property type="entry name" value="Wzz"/>
    <property type="match status" value="1"/>
</dbReference>
<keyword evidence="6" id="KW-1003">Cell membrane</keyword>
<evidence type="ECO:0000256" key="12">
    <source>
        <dbReference type="ARBA" id="ARBA00022840"/>
    </source>
</evidence>
<dbReference type="Proteomes" id="UP001150259">
    <property type="component" value="Unassembled WGS sequence"/>
</dbReference>
<dbReference type="InterPro" id="IPR003856">
    <property type="entry name" value="LPS_length_determ_N"/>
</dbReference>
<dbReference type="Pfam" id="PF13614">
    <property type="entry name" value="AAA_31"/>
    <property type="match status" value="1"/>
</dbReference>
<evidence type="ECO:0000256" key="2">
    <source>
        <dbReference type="ARBA" id="ARBA00006683"/>
    </source>
</evidence>
<evidence type="ECO:0000256" key="16">
    <source>
        <dbReference type="ARBA" id="ARBA00051245"/>
    </source>
</evidence>
<dbReference type="InterPro" id="IPR005702">
    <property type="entry name" value="Wzc-like_C"/>
</dbReference>
<dbReference type="InterPro" id="IPR025669">
    <property type="entry name" value="AAA_dom"/>
</dbReference>
<evidence type="ECO:0000256" key="8">
    <source>
        <dbReference type="ARBA" id="ARBA00022679"/>
    </source>
</evidence>
<feature type="domain" description="Polysaccharide chain length determinant N-terminal" evidence="17">
    <location>
        <begin position="3"/>
        <end position="85"/>
    </location>
</feature>
<gene>
    <name evidence="19" type="ORF">OO014_10485</name>
</gene>
<dbReference type="InterPro" id="IPR050445">
    <property type="entry name" value="Bact_polysacc_biosynth/exp"/>
</dbReference>
<dbReference type="EC" id="2.7.10.2" evidence="5"/>
<protein>
    <recommendedName>
        <fullName evidence="5">non-specific protein-tyrosine kinase</fullName>
        <ecNumber evidence="5">2.7.10.2</ecNumber>
    </recommendedName>
</protein>
<evidence type="ECO:0000256" key="10">
    <source>
        <dbReference type="ARBA" id="ARBA00022741"/>
    </source>
</evidence>
<evidence type="ECO:0000256" key="9">
    <source>
        <dbReference type="ARBA" id="ARBA00022692"/>
    </source>
</evidence>
<keyword evidence="14" id="KW-0472">Membrane</keyword>
<keyword evidence="13" id="KW-1133">Transmembrane helix</keyword>